<protein>
    <recommendedName>
        <fullName evidence="1">RWD domain-containing protein</fullName>
    </recommendedName>
</protein>
<dbReference type="InterPro" id="IPR016135">
    <property type="entry name" value="UBQ-conjugating_enzyme/RWD"/>
</dbReference>
<organism evidence="2 3">
    <name type="scientific">Pelagomonas calceolata</name>
    <dbReference type="NCBI Taxonomy" id="35677"/>
    <lineage>
        <taxon>Eukaryota</taxon>
        <taxon>Sar</taxon>
        <taxon>Stramenopiles</taxon>
        <taxon>Ochrophyta</taxon>
        <taxon>Pelagophyceae</taxon>
        <taxon>Pelagomonadales</taxon>
        <taxon>Pelagomonadaceae</taxon>
        <taxon>Pelagomonas</taxon>
    </lineage>
</organism>
<keyword evidence="3" id="KW-1185">Reference proteome</keyword>
<proteinExistence type="predicted"/>
<feature type="domain" description="RWD" evidence="1">
    <location>
        <begin position="16"/>
        <end position="124"/>
    </location>
</feature>
<evidence type="ECO:0000313" key="3">
    <source>
        <dbReference type="Proteomes" id="UP000789595"/>
    </source>
</evidence>
<reference evidence="2" key="1">
    <citation type="submission" date="2021-11" db="EMBL/GenBank/DDBJ databases">
        <authorList>
            <consortium name="Genoscope - CEA"/>
            <person name="William W."/>
        </authorList>
    </citation>
    <scope>NUCLEOTIDE SEQUENCE</scope>
</reference>
<dbReference type="EMBL" id="CAKKNE010000001">
    <property type="protein sequence ID" value="CAH0364766.1"/>
    <property type="molecule type" value="Genomic_DNA"/>
</dbReference>
<dbReference type="Pfam" id="PF05773">
    <property type="entry name" value="RWD"/>
    <property type="match status" value="1"/>
</dbReference>
<gene>
    <name evidence="2" type="ORF">PECAL_1P11450</name>
</gene>
<accession>A0A8J2WWY2</accession>
<sequence>MTEHSRAAENAAARADEREALSAIFDGISLTDEIVEASLDLDAGDDDATLFEPGDKAVLRFALSPAYPLDAPATASVAWATAYRVPSSIKDHVEAAVAAALASSSGDAAIFSAVAAANDALNEEAERHAAAYASWRSAAPPVTSRETIVWEGTELTRRLIYSHHIIAPSKRAGLRECAQILGVTTLVKIGWPGAICLEGPKDRVDAFVNHITRWRWKQLAVRGEQDAEERALPRIFLETSDMSTFAGHLRAAGLQELFLRLFK</sequence>
<name>A0A8J2WWY2_9STRA</name>
<dbReference type="PANTHER" id="PTHR15955:SF8">
    <property type="entry name" value="RWD DOMAIN-CONTAINING PROTEIN 2B-RELATED"/>
    <property type="match status" value="1"/>
</dbReference>
<dbReference type="AlphaFoldDB" id="A0A8J2WWY2"/>
<dbReference type="Gene3D" id="3.10.110.10">
    <property type="entry name" value="Ubiquitin Conjugating Enzyme"/>
    <property type="match status" value="1"/>
</dbReference>
<dbReference type="Proteomes" id="UP000789595">
    <property type="component" value="Unassembled WGS sequence"/>
</dbReference>
<dbReference type="InterPro" id="IPR059181">
    <property type="entry name" value="RWDD2A-B_C"/>
</dbReference>
<dbReference type="InterPro" id="IPR006575">
    <property type="entry name" value="RWD_dom"/>
</dbReference>
<dbReference type="OrthoDB" id="432412at2759"/>
<evidence type="ECO:0000259" key="1">
    <source>
        <dbReference type="PROSITE" id="PS50908"/>
    </source>
</evidence>
<dbReference type="InterPro" id="IPR017359">
    <property type="entry name" value="Phi-like"/>
</dbReference>
<dbReference type="CDD" id="cd24163">
    <property type="entry name" value="RWDD2_C"/>
    <property type="match status" value="1"/>
</dbReference>
<evidence type="ECO:0000313" key="2">
    <source>
        <dbReference type="EMBL" id="CAH0364766.1"/>
    </source>
</evidence>
<comment type="caution">
    <text evidence="2">The sequence shown here is derived from an EMBL/GenBank/DDBJ whole genome shotgun (WGS) entry which is preliminary data.</text>
</comment>
<dbReference type="PROSITE" id="PS50908">
    <property type="entry name" value="RWD"/>
    <property type="match status" value="1"/>
</dbReference>
<dbReference type="PANTHER" id="PTHR15955">
    <property type="entry name" value="RWD DOMAIN CONTAINING PROTEIN 2"/>
    <property type="match status" value="1"/>
</dbReference>